<dbReference type="PANTHER" id="PTHR21013:SF10">
    <property type="entry name" value="ATP SYNTHASE MITOCHONDRIAL F1 COMPLEX ASSEMBLY FACTOR 2"/>
    <property type="match status" value="1"/>
</dbReference>
<gene>
    <name evidence="4" type="ORF">HOC_18864</name>
</gene>
<dbReference type="EMBL" id="ARYL01000050">
    <property type="protein sequence ID" value="KDA00782.1"/>
    <property type="molecule type" value="Genomic_DNA"/>
</dbReference>
<organism evidence="4 5">
    <name type="scientific">Hyphomonas oceanitis SCH89</name>
    <dbReference type="NCBI Taxonomy" id="1280953"/>
    <lineage>
        <taxon>Bacteria</taxon>
        <taxon>Pseudomonadati</taxon>
        <taxon>Pseudomonadota</taxon>
        <taxon>Alphaproteobacteria</taxon>
        <taxon>Hyphomonadales</taxon>
        <taxon>Hyphomonadaceae</taxon>
        <taxon>Hyphomonas</taxon>
    </lineage>
</organism>
<name>A0A059G1P0_9PROT</name>
<dbReference type="InterPro" id="IPR011419">
    <property type="entry name" value="ATP12_ATP_synth-F1-assembly"/>
</dbReference>
<dbReference type="Pfam" id="PF07542">
    <property type="entry name" value="ATP12"/>
    <property type="match status" value="1"/>
</dbReference>
<dbReference type="PANTHER" id="PTHR21013">
    <property type="entry name" value="ATP SYNTHASE MITOCHONDRIAL F1 COMPLEX ASSEMBLY FACTOR 2/ATP12 PROTEIN, MITOCHONDRIAL PRECURSOR"/>
    <property type="match status" value="1"/>
</dbReference>
<keyword evidence="2" id="KW-0809">Transit peptide</keyword>
<dbReference type="PATRIC" id="fig|1280953.3.peg.3774"/>
<comment type="caution">
    <text evidence="4">The sequence shown here is derived from an EMBL/GenBank/DDBJ whole genome shotgun (WGS) entry which is preliminary data.</text>
</comment>
<reference evidence="4 5" key="1">
    <citation type="journal article" date="2014" name="Antonie Van Leeuwenhoek">
        <title>Hyphomonas beringensis sp. nov. and Hyphomonas chukchiensis sp. nov., isolated from surface seawater of the Bering Sea and Chukchi Sea.</title>
        <authorList>
            <person name="Li C."/>
            <person name="Lai Q."/>
            <person name="Li G."/>
            <person name="Dong C."/>
            <person name="Wang J."/>
            <person name="Liao Y."/>
            <person name="Shao Z."/>
        </authorList>
    </citation>
    <scope>NUCLEOTIDE SEQUENCE [LARGE SCALE GENOMIC DNA]</scope>
    <source>
        <strain evidence="4 5">SCH89</strain>
    </source>
</reference>
<keyword evidence="5" id="KW-1185">Reference proteome</keyword>
<evidence type="ECO:0000256" key="3">
    <source>
        <dbReference type="ARBA" id="ARBA00023186"/>
    </source>
</evidence>
<dbReference type="Proteomes" id="UP000024942">
    <property type="component" value="Unassembled WGS sequence"/>
</dbReference>
<evidence type="ECO:0000256" key="2">
    <source>
        <dbReference type="ARBA" id="ARBA00022946"/>
    </source>
</evidence>
<sequence>MTSSEPTDKPKRFYKLAAVEPMDDGWTVALDGRTIKTPARAGLVLPTERLARAIAAEWQAQEANIDLLAMHLTRLANVAIDRAGETREEMADELARYCETDLICHIADTPDELAEAEENHWAPVRDWAGDTLGVNLVPVIGIVASPQPDSSLEAARDHALSLDAFRLTGLLFGAGLFGSALLALAVEQEALSAEDAYEISRIDEAWQADNWGEDDEAKAVTEARRLEAKALGVWFRALV</sequence>
<dbReference type="AlphaFoldDB" id="A0A059G1P0"/>
<dbReference type="GO" id="GO:0043461">
    <property type="term" value="P:proton-transporting ATP synthase complex assembly"/>
    <property type="evidence" value="ECO:0007669"/>
    <property type="project" value="InterPro"/>
</dbReference>
<dbReference type="InterPro" id="IPR042272">
    <property type="entry name" value="ATP12_ATP_synth-F1-assembly_N"/>
</dbReference>
<evidence type="ECO:0000313" key="5">
    <source>
        <dbReference type="Proteomes" id="UP000024942"/>
    </source>
</evidence>
<keyword evidence="3" id="KW-0143">Chaperone</keyword>
<proteinExistence type="inferred from homology"/>
<dbReference type="eggNOG" id="COG5387">
    <property type="taxonomic scope" value="Bacteria"/>
</dbReference>
<comment type="similarity">
    <text evidence="1">Belongs to the ATP12 family.</text>
</comment>
<evidence type="ECO:0000313" key="4">
    <source>
        <dbReference type="EMBL" id="KDA00782.1"/>
    </source>
</evidence>
<dbReference type="STRING" id="1280953.HOC_18864"/>
<evidence type="ECO:0000256" key="1">
    <source>
        <dbReference type="ARBA" id="ARBA00008231"/>
    </source>
</evidence>
<dbReference type="RefSeq" id="WP_035541394.1">
    <property type="nucleotide sequence ID" value="NZ_ARYL01000050.1"/>
</dbReference>
<dbReference type="Gene3D" id="1.10.3580.10">
    <property type="entry name" value="ATP12 ATPase"/>
    <property type="match status" value="1"/>
</dbReference>
<dbReference type="InterPro" id="IPR023335">
    <property type="entry name" value="ATP12_ortho_dom_sf"/>
</dbReference>
<accession>A0A059G1P0</accession>
<dbReference type="Gene3D" id="3.30.2180.10">
    <property type="entry name" value="ATP12-like"/>
    <property type="match status" value="1"/>
</dbReference>
<dbReference type="SUPFAM" id="SSF160909">
    <property type="entry name" value="ATP12-like"/>
    <property type="match status" value="1"/>
</dbReference>
<dbReference type="OrthoDB" id="9797825at2"/>
<protein>
    <submittedName>
        <fullName evidence="4">ATP12 ATPase</fullName>
    </submittedName>
</protein>